<dbReference type="EMBL" id="LBOV01000015">
    <property type="protein sequence ID" value="KKP43488.1"/>
    <property type="molecule type" value="Genomic_DNA"/>
</dbReference>
<dbReference type="PANTHER" id="PTHR48090">
    <property type="entry name" value="UNDECAPRENYL-PHOSPHATE 4-DEOXY-4-FORMAMIDO-L-ARABINOSE TRANSFERASE-RELATED"/>
    <property type="match status" value="1"/>
</dbReference>
<evidence type="ECO:0000259" key="1">
    <source>
        <dbReference type="Pfam" id="PF00535"/>
    </source>
</evidence>
<organism evidence="2 3">
    <name type="scientific">candidate division WS6 bacterium GW2011_GWC1_33_20</name>
    <dbReference type="NCBI Taxonomy" id="1619089"/>
    <lineage>
        <taxon>Bacteria</taxon>
        <taxon>Candidatus Dojkabacteria</taxon>
    </lineage>
</organism>
<dbReference type="InterPro" id="IPR029044">
    <property type="entry name" value="Nucleotide-diphossugar_trans"/>
</dbReference>
<accession>A0A0F9ZH39</accession>
<sequence>MKTDEILYIILPAYNEGRIIGDVIKDIKKCGYKNIIVVDDGSTDNTYEIAESTGVITLAHLINRGKGAATQTGIDAAKLLNANIIVTMDSDGQHSPNDIRSLIQPILEKKVDVVVGSRMIKPQNMPKSRIFMNKIANIVTFVFFGIMVGDSQSGFRAYSRKAYTSIYSYMDRYEFESEILGQIRHFRLKLLEVPIKVIYSDYSLNKYKNSKVSGQGFLNGIKMVIRLVENALFK</sequence>
<dbReference type="GO" id="GO:0016740">
    <property type="term" value="F:transferase activity"/>
    <property type="evidence" value="ECO:0007669"/>
    <property type="project" value="UniProtKB-KW"/>
</dbReference>
<protein>
    <submittedName>
        <fullName evidence="2">Family 2 glycosyl transferase</fullName>
    </submittedName>
</protein>
<feature type="domain" description="Glycosyltransferase 2-like" evidence="1">
    <location>
        <begin position="9"/>
        <end position="163"/>
    </location>
</feature>
<reference evidence="2 3" key="1">
    <citation type="journal article" date="2015" name="Nature">
        <title>rRNA introns, odd ribosomes, and small enigmatic genomes across a large radiation of phyla.</title>
        <authorList>
            <person name="Brown C.T."/>
            <person name="Hug L.A."/>
            <person name="Thomas B.C."/>
            <person name="Sharon I."/>
            <person name="Castelle C.J."/>
            <person name="Singh A."/>
            <person name="Wilkins M.J."/>
            <person name="Williams K.H."/>
            <person name="Banfield J.F."/>
        </authorList>
    </citation>
    <scope>NUCLEOTIDE SEQUENCE [LARGE SCALE GENOMIC DNA]</scope>
</reference>
<comment type="caution">
    <text evidence="2">The sequence shown here is derived from an EMBL/GenBank/DDBJ whole genome shotgun (WGS) entry which is preliminary data.</text>
</comment>
<name>A0A0F9ZH39_9BACT</name>
<evidence type="ECO:0000313" key="2">
    <source>
        <dbReference type="EMBL" id="KKP43488.1"/>
    </source>
</evidence>
<dbReference type="Pfam" id="PF00535">
    <property type="entry name" value="Glycos_transf_2"/>
    <property type="match status" value="1"/>
</dbReference>
<dbReference type="SUPFAM" id="SSF53448">
    <property type="entry name" value="Nucleotide-diphospho-sugar transferases"/>
    <property type="match status" value="1"/>
</dbReference>
<dbReference type="PANTHER" id="PTHR48090:SF7">
    <property type="entry name" value="RFBJ PROTEIN"/>
    <property type="match status" value="1"/>
</dbReference>
<gene>
    <name evidence="2" type="ORF">UR34_C0015G0004</name>
</gene>
<dbReference type="Gene3D" id="3.90.550.10">
    <property type="entry name" value="Spore Coat Polysaccharide Biosynthesis Protein SpsA, Chain A"/>
    <property type="match status" value="1"/>
</dbReference>
<dbReference type="Proteomes" id="UP000034302">
    <property type="component" value="Unassembled WGS sequence"/>
</dbReference>
<keyword evidence="2" id="KW-0808">Transferase</keyword>
<dbReference type="InterPro" id="IPR001173">
    <property type="entry name" value="Glyco_trans_2-like"/>
</dbReference>
<proteinExistence type="predicted"/>
<dbReference type="InterPro" id="IPR050256">
    <property type="entry name" value="Glycosyltransferase_2"/>
</dbReference>
<dbReference type="AlphaFoldDB" id="A0A0F9ZH39"/>
<dbReference type="CDD" id="cd04179">
    <property type="entry name" value="DPM_DPG-synthase_like"/>
    <property type="match status" value="1"/>
</dbReference>
<evidence type="ECO:0000313" key="3">
    <source>
        <dbReference type="Proteomes" id="UP000034302"/>
    </source>
</evidence>